<comment type="similarity">
    <text evidence="1">Belongs to the GST superfamily. Omega family.</text>
</comment>
<protein>
    <submittedName>
        <fullName evidence="5">Glutathione S-transferase omega-1</fullName>
    </submittedName>
</protein>
<feature type="domain" description="GST C-terminal" evidence="4">
    <location>
        <begin position="49"/>
        <end position="171"/>
    </location>
</feature>
<dbReference type="Pfam" id="PF00043">
    <property type="entry name" value="GST_C"/>
    <property type="match status" value="1"/>
</dbReference>
<comment type="caution">
    <text evidence="5">The sequence shown here is derived from an EMBL/GenBank/DDBJ whole genome shotgun (WGS) entry which is preliminary data.</text>
</comment>
<dbReference type="PROSITE" id="PS50404">
    <property type="entry name" value="GST_NTER"/>
    <property type="match status" value="1"/>
</dbReference>
<evidence type="ECO:0000313" key="5">
    <source>
        <dbReference type="EMBL" id="KAK2570499.1"/>
    </source>
</evidence>
<dbReference type="InterPro" id="IPR036249">
    <property type="entry name" value="Thioredoxin-like_sf"/>
</dbReference>
<dbReference type="InterPro" id="IPR004046">
    <property type="entry name" value="GST_C"/>
</dbReference>
<reference evidence="5" key="2">
    <citation type="journal article" date="2023" name="Science">
        <title>Genomic signatures of disease resistance in endangered staghorn corals.</title>
        <authorList>
            <person name="Vollmer S.V."/>
            <person name="Selwyn J.D."/>
            <person name="Despard B.A."/>
            <person name="Roesel C.L."/>
        </authorList>
    </citation>
    <scope>NUCLEOTIDE SEQUENCE</scope>
    <source>
        <strain evidence="5">K2</strain>
    </source>
</reference>
<accession>A0AAD9VDM2</accession>
<evidence type="ECO:0000256" key="2">
    <source>
        <dbReference type="ARBA" id="ARBA00023002"/>
    </source>
</evidence>
<dbReference type="GO" id="GO:0006749">
    <property type="term" value="P:glutathione metabolic process"/>
    <property type="evidence" value="ECO:0007669"/>
    <property type="project" value="TreeGrafter"/>
</dbReference>
<reference evidence="5" key="1">
    <citation type="journal article" date="2023" name="G3 (Bethesda)">
        <title>Whole genome assembly and annotation of the endangered Caribbean coral Acropora cervicornis.</title>
        <authorList>
            <person name="Selwyn J.D."/>
            <person name="Vollmer S.V."/>
        </authorList>
    </citation>
    <scope>NUCLEOTIDE SEQUENCE</scope>
    <source>
        <strain evidence="5">K2</strain>
    </source>
</reference>
<dbReference type="GO" id="GO:0005737">
    <property type="term" value="C:cytoplasm"/>
    <property type="evidence" value="ECO:0007669"/>
    <property type="project" value="TreeGrafter"/>
</dbReference>
<dbReference type="InterPro" id="IPR036282">
    <property type="entry name" value="Glutathione-S-Trfase_C_sf"/>
</dbReference>
<dbReference type="SUPFAM" id="SSF47616">
    <property type="entry name" value="GST C-terminal domain-like"/>
    <property type="match status" value="1"/>
</dbReference>
<dbReference type="InterPro" id="IPR004045">
    <property type="entry name" value="Glutathione_S-Trfase_N"/>
</dbReference>
<sequence>MTHYSKGSEKPPLKGDVLRLYSMRFCPFAQRARLVLAAKGIPYECININLKDKPEWFFELNPGGKVPVIEHPNGKLISAFYKSVLGQEGGQDAIKKPLAEFENNLKQNDKYIGGDKPGMGDYLVWPWFERLEAMQPQILSEFPLTQAWCKAMKELPAVKDCIHTTENHVKFWEKYRAGDAYSQLIGIN</sequence>
<organism evidence="5 6">
    <name type="scientific">Acropora cervicornis</name>
    <name type="common">Staghorn coral</name>
    <dbReference type="NCBI Taxonomy" id="6130"/>
    <lineage>
        <taxon>Eukaryota</taxon>
        <taxon>Metazoa</taxon>
        <taxon>Cnidaria</taxon>
        <taxon>Anthozoa</taxon>
        <taxon>Hexacorallia</taxon>
        <taxon>Scleractinia</taxon>
        <taxon>Astrocoeniina</taxon>
        <taxon>Acroporidae</taxon>
        <taxon>Acropora</taxon>
    </lineage>
</organism>
<dbReference type="Proteomes" id="UP001249851">
    <property type="component" value="Unassembled WGS sequence"/>
</dbReference>
<dbReference type="Gene3D" id="1.20.1050.130">
    <property type="match status" value="1"/>
</dbReference>
<dbReference type="InterPro" id="IPR050983">
    <property type="entry name" value="GST_Omega/HSP26"/>
</dbReference>
<dbReference type="GO" id="GO:0004364">
    <property type="term" value="F:glutathione transferase activity"/>
    <property type="evidence" value="ECO:0007669"/>
    <property type="project" value="TreeGrafter"/>
</dbReference>
<dbReference type="EMBL" id="JARQWQ010000007">
    <property type="protein sequence ID" value="KAK2570499.1"/>
    <property type="molecule type" value="Genomic_DNA"/>
</dbReference>
<dbReference type="SUPFAM" id="SSF52833">
    <property type="entry name" value="Thioredoxin-like"/>
    <property type="match status" value="1"/>
</dbReference>
<keyword evidence="6" id="KW-1185">Reference proteome</keyword>
<evidence type="ECO:0000256" key="1">
    <source>
        <dbReference type="ARBA" id="ARBA00011067"/>
    </source>
</evidence>
<feature type="domain" description="GST N-terminal" evidence="3">
    <location>
        <begin position="16"/>
        <end position="106"/>
    </location>
</feature>
<keyword evidence="2" id="KW-0560">Oxidoreductase</keyword>
<evidence type="ECO:0000259" key="3">
    <source>
        <dbReference type="PROSITE" id="PS50404"/>
    </source>
</evidence>
<dbReference type="InterPro" id="IPR010987">
    <property type="entry name" value="Glutathione-S-Trfase_C-like"/>
</dbReference>
<evidence type="ECO:0000259" key="4">
    <source>
        <dbReference type="PROSITE" id="PS50405"/>
    </source>
</evidence>
<dbReference type="Gene3D" id="3.40.30.10">
    <property type="entry name" value="Glutaredoxin"/>
    <property type="match status" value="1"/>
</dbReference>
<evidence type="ECO:0000313" key="6">
    <source>
        <dbReference type="Proteomes" id="UP001249851"/>
    </source>
</evidence>
<dbReference type="PROSITE" id="PS50405">
    <property type="entry name" value="GST_CTER"/>
    <property type="match status" value="1"/>
</dbReference>
<name>A0AAD9VDM2_ACRCE</name>
<dbReference type="GO" id="GO:0045174">
    <property type="term" value="F:glutathione dehydrogenase (ascorbate) activity"/>
    <property type="evidence" value="ECO:0007669"/>
    <property type="project" value="UniProtKB-ARBA"/>
</dbReference>
<dbReference type="FunFam" id="3.40.30.10:FF:000123">
    <property type="entry name" value="Glutathione transferase o1"/>
    <property type="match status" value="1"/>
</dbReference>
<proteinExistence type="inferred from homology"/>
<dbReference type="AlphaFoldDB" id="A0AAD9VDM2"/>
<gene>
    <name evidence="5" type="ORF">P5673_004162</name>
</gene>
<dbReference type="PANTHER" id="PTHR43968:SF6">
    <property type="entry name" value="GLUTATHIONE S-TRANSFERASE OMEGA"/>
    <property type="match status" value="1"/>
</dbReference>
<dbReference type="FunFam" id="1.20.1050.10:FF:000009">
    <property type="entry name" value="Glutathione S-transferase omega-1"/>
    <property type="match status" value="1"/>
</dbReference>
<dbReference type="Pfam" id="PF13409">
    <property type="entry name" value="GST_N_2"/>
    <property type="match status" value="1"/>
</dbReference>
<dbReference type="PANTHER" id="PTHR43968">
    <property type="match status" value="1"/>
</dbReference>